<sequence>MALNGLPEQGDAAASGLTLEKLLSVMGAGALELCMAPRGLGAVVEGVTVLDSLEPGPPRGQVLLAVGVDPQSAAAVDVVRDAAGAAAVVFGRGKSGQLPEALRAAADGAGTAVVFRTAWFGWTELVGALRAGLALSGVTADPGVAAAPLGDLNGLADAVAVLVGGAVTIEDVESRVLAYSSTQEDVDELRRLTILGRRVPGWRVSAMQEAGFFRALWSTGDVVHRPAHGENPERLVVAVRAGGEILGSIWVAAAGSDLAPQASDTLRSAARVAAAHLVHHRSYWTHARLVEDAARALLDGRGTAGMLTERAGIPTHEHCAVLAVRPGASRKGAETGKLCALLAVCCGAYDFKSVVLPSDQGALVLPGGLHQDRQRAVEQVAHLGKSLARQVNDAFGPGARIGLGTVVESLADLPESRRSADLVLRALLSAGEHRAVASASEVAETIALNQIMDELTGLALAPETPVARLVAFDAGHGGGTMVETLRAYLDHFGHVPATARTLGVHANSLRHRISRLTEVSGLDLGSPDARLLAQLQLRLLERGRREA</sequence>
<gene>
    <name evidence="4" type="ORF">LHJ74_06765</name>
</gene>
<keyword evidence="5" id="KW-1185">Reference proteome</keyword>
<comment type="similarity">
    <text evidence="1">Belongs to the CdaR family.</text>
</comment>
<reference evidence="4 5" key="1">
    <citation type="submission" date="2021-10" db="EMBL/GenBank/DDBJ databases">
        <title>Streptomyces gossypii sp. nov., isolated from soil collected from cotton field.</title>
        <authorList>
            <person name="Ge X."/>
            <person name="Chen X."/>
            <person name="Liu W."/>
        </authorList>
    </citation>
    <scope>NUCLEOTIDE SEQUENCE [LARGE SCALE GENOMIC DNA]</scope>
    <source>
        <strain evidence="4 5">N2-109</strain>
    </source>
</reference>
<evidence type="ECO:0000313" key="4">
    <source>
        <dbReference type="EMBL" id="MCT2589628.1"/>
    </source>
</evidence>
<evidence type="ECO:0000259" key="2">
    <source>
        <dbReference type="Pfam" id="PF13556"/>
    </source>
</evidence>
<dbReference type="PANTHER" id="PTHR33744:SF17">
    <property type="entry name" value="CONSERVED PROTEIN"/>
    <property type="match status" value="1"/>
</dbReference>
<dbReference type="EMBL" id="JAJAGO010000003">
    <property type="protein sequence ID" value="MCT2589628.1"/>
    <property type="molecule type" value="Genomic_DNA"/>
</dbReference>
<organism evidence="4 5">
    <name type="scientific">Streptomyces gossypii</name>
    <dbReference type="NCBI Taxonomy" id="2883101"/>
    <lineage>
        <taxon>Bacteria</taxon>
        <taxon>Bacillati</taxon>
        <taxon>Actinomycetota</taxon>
        <taxon>Actinomycetes</taxon>
        <taxon>Kitasatosporales</taxon>
        <taxon>Streptomycetaceae</taxon>
        <taxon>Streptomyces</taxon>
    </lineage>
</organism>
<protein>
    <submittedName>
        <fullName evidence="4">Helix-turn-helix domain-containing protein</fullName>
    </submittedName>
</protein>
<dbReference type="Gene3D" id="1.10.10.2840">
    <property type="entry name" value="PucR C-terminal helix-turn-helix domain"/>
    <property type="match status" value="1"/>
</dbReference>
<dbReference type="InterPro" id="IPR041522">
    <property type="entry name" value="CdaR_GGDEF"/>
</dbReference>
<proteinExistence type="inferred from homology"/>
<dbReference type="Proteomes" id="UP001156389">
    <property type="component" value="Unassembled WGS sequence"/>
</dbReference>
<dbReference type="PANTHER" id="PTHR33744">
    <property type="entry name" value="CARBOHYDRATE DIACID REGULATOR"/>
    <property type="match status" value="1"/>
</dbReference>
<dbReference type="Pfam" id="PF13556">
    <property type="entry name" value="HTH_30"/>
    <property type="match status" value="1"/>
</dbReference>
<dbReference type="InterPro" id="IPR025736">
    <property type="entry name" value="PucR_C-HTH_dom"/>
</dbReference>
<accession>A0ABT2JP29</accession>
<dbReference type="InterPro" id="IPR051448">
    <property type="entry name" value="CdaR-like_regulators"/>
</dbReference>
<name>A0ABT2JP29_9ACTN</name>
<evidence type="ECO:0000313" key="5">
    <source>
        <dbReference type="Proteomes" id="UP001156389"/>
    </source>
</evidence>
<evidence type="ECO:0000259" key="3">
    <source>
        <dbReference type="Pfam" id="PF17853"/>
    </source>
</evidence>
<dbReference type="Pfam" id="PF17853">
    <property type="entry name" value="GGDEF_2"/>
    <property type="match status" value="1"/>
</dbReference>
<evidence type="ECO:0000256" key="1">
    <source>
        <dbReference type="ARBA" id="ARBA00006754"/>
    </source>
</evidence>
<feature type="domain" description="PucR C-terminal helix-turn-helix" evidence="2">
    <location>
        <begin position="482"/>
        <end position="539"/>
    </location>
</feature>
<dbReference type="RefSeq" id="WP_260216635.1">
    <property type="nucleotide sequence ID" value="NZ_JAJAGO010000003.1"/>
</dbReference>
<dbReference type="InterPro" id="IPR042070">
    <property type="entry name" value="PucR_C-HTH_sf"/>
</dbReference>
<comment type="caution">
    <text evidence="4">The sequence shown here is derived from an EMBL/GenBank/DDBJ whole genome shotgun (WGS) entry which is preliminary data.</text>
</comment>
<feature type="domain" description="CdaR GGDEF-like" evidence="3">
    <location>
        <begin position="309"/>
        <end position="426"/>
    </location>
</feature>